<evidence type="ECO:0000313" key="3">
    <source>
        <dbReference type="EMBL" id="CAH2068888.1"/>
    </source>
</evidence>
<keyword evidence="2" id="KW-0808">Transferase</keyword>
<dbReference type="EMBL" id="CAJVSB020000858">
    <property type="protein sequence ID" value="CAH2068888.1"/>
    <property type="molecule type" value="Genomic_DNA"/>
</dbReference>
<dbReference type="InterPro" id="IPR050481">
    <property type="entry name" value="UDP-glycosyltransf_plant"/>
</dbReference>
<dbReference type="GO" id="GO:0035251">
    <property type="term" value="F:UDP-glucosyltransferase activity"/>
    <property type="evidence" value="ECO:0007669"/>
    <property type="project" value="InterPro"/>
</dbReference>
<name>A0AAU9SPI5_THLAR</name>
<dbReference type="SUPFAM" id="SSF53756">
    <property type="entry name" value="UDP-Glycosyltransferase/glycogen phosphorylase"/>
    <property type="match status" value="1"/>
</dbReference>
<evidence type="ECO:0000256" key="2">
    <source>
        <dbReference type="ARBA" id="ARBA00022676"/>
    </source>
</evidence>
<dbReference type="PANTHER" id="PTHR48048:SF45">
    <property type="entry name" value="GLYCOSYLTRANSFERASE"/>
    <property type="match status" value="1"/>
</dbReference>
<evidence type="ECO:0000313" key="4">
    <source>
        <dbReference type="Proteomes" id="UP000836841"/>
    </source>
</evidence>
<evidence type="ECO:0000256" key="1">
    <source>
        <dbReference type="ARBA" id="ARBA00009995"/>
    </source>
</evidence>
<keyword evidence="4" id="KW-1185">Reference proteome</keyword>
<comment type="similarity">
    <text evidence="1">Belongs to the UDP-glycosyltransferase family.</text>
</comment>
<comment type="caution">
    <text evidence="3">The sequence shown here is derived from an EMBL/GenBank/DDBJ whole genome shotgun (WGS) entry which is preliminary data.</text>
</comment>
<reference evidence="3 4" key="1">
    <citation type="submission" date="2022-03" db="EMBL/GenBank/DDBJ databases">
        <authorList>
            <person name="Nunn A."/>
            <person name="Chopra R."/>
            <person name="Nunn A."/>
            <person name="Contreras Garrido A."/>
        </authorList>
    </citation>
    <scope>NUCLEOTIDE SEQUENCE [LARGE SCALE GENOMIC DNA]</scope>
</reference>
<sequence length="194" mass="21087">MFCTSMMEVADEFGEDFGKDLAAEFKDSDIELSVPAFSNLLPKSHAVKSLRDDHTVPPVYPVGPIVNLDNKKSEAIMTWLDDQPPSSVVLLCFGSMGSFEEDEVKEIAHAHGTRRPSFLVVPKKTAGEGEFEVPSEYENPNEILPEGFMERTAEIGKVIGELVVRSASRNVAIIRGAANECVSDGEGIWIGGGD</sequence>
<dbReference type="AlphaFoldDB" id="A0AAU9SPI5"/>
<dbReference type="PANTHER" id="PTHR48048">
    <property type="entry name" value="GLYCOSYLTRANSFERASE"/>
    <property type="match status" value="1"/>
</dbReference>
<keyword evidence="2" id="KW-0328">Glycosyltransferase</keyword>
<accession>A0AAU9SPI5</accession>
<dbReference type="Proteomes" id="UP000836841">
    <property type="component" value="Unassembled WGS sequence"/>
</dbReference>
<protein>
    <submittedName>
        <fullName evidence="3">Uncharacterized protein</fullName>
    </submittedName>
</protein>
<organism evidence="3 4">
    <name type="scientific">Thlaspi arvense</name>
    <name type="common">Field penny-cress</name>
    <dbReference type="NCBI Taxonomy" id="13288"/>
    <lineage>
        <taxon>Eukaryota</taxon>
        <taxon>Viridiplantae</taxon>
        <taxon>Streptophyta</taxon>
        <taxon>Embryophyta</taxon>
        <taxon>Tracheophyta</taxon>
        <taxon>Spermatophyta</taxon>
        <taxon>Magnoliopsida</taxon>
        <taxon>eudicotyledons</taxon>
        <taxon>Gunneridae</taxon>
        <taxon>Pentapetalae</taxon>
        <taxon>rosids</taxon>
        <taxon>malvids</taxon>
        <taxon>Brassicales</taxon>
        <taxon>Brassicaceae</taxon>
        <taxon>Thlaspideae</taxon>
        <taxon>Thlaspi</taxon>
    </lineage>
</organism>
<dbReference type="Gene3D" id="3.40.50.2000">
    <property type="entry name" value="Glycogen Phosphorylase B"/>
    <property type="match status" value="2"/>
</dbReference>
<proteinExistence type="inferred from homology"/>
<gene>
    <name evidence="3" type="ORF">TAV2_LOCUS18415</name>
</gene>